<dbReference type="InterPro" id="IPR026341">
    <property type="entry name" value="T9SS_type_B"/>
</dbReference>
<dbReference type="KEGG" id="fbm:MQE35_11505"/>
<evidence type="ECO:0000313" key="3">
    <source>
        <dbReference type="Proteomes" id="UP000831290"/>
    </source>
</evidence>
<keyword evidence="3" id="KW-1185">Reference proteome</keyword>
<evidence type="ECO:0000313" key="2">
    <source>
        <dbReference type="EMBL" id="UOB16361.1"/>
    </source>
</evidence>
<gene>
    <name evidence="2" type="ORF">MQE35_11505</name>
</gene>
<protein>
    <submittedName>
        <fullName evidence="2">Gliding motility-associated C-terminal domain-containing protein</fullName>
    </submittedName>
</protein>
<dbReference type="EMBL" id="CP094358">
    <property type="protein sequence ID" value="UOB16361.1"/>
    <property type="molecule type" value="Genomic_DNA"/>
</dbReference>
<dbReference type="Pfam" id="PF13585">
    <property type="entry name" value="CHU_C"/>
    <property type="match status" value="1"/>
</dbReference>
<sequence>MNSQCAGTDSSVIICDKESDSSLESYNLFAQLGGTPASGGTWSANDPINAPFINSSTGEINLWLINRFGPHSFTYTNSACGESATVTVNLGGYPGEDNVNGGANACSDETGVNLFSFLDNIDNSLSADQNGLWEEGPLTSTGYLTGQFFNAEAAGPGTYYFTYTVSSVETCPEEVAQVILEVHRAPRAGTALDFIICENDDMSVYTNLNLFDRLIGEDGNGVWADLSFNSTNQITDPYDSTINVEEIYNNFGPGIYQFSYTVYPTHGICNPEVTIVKVIIGDISGRFNAPNYCLGTSLNVSVFYQNSTQQDARHDLEYEIRNVNTNDLVFTDNISFIPVEGIEEDKDTLNITINPNPVPAAGLYTIQATNISNIQNVICASLSINSDNFLIYDPQLALEEACIEGSEANIIISNIIDSSGLPSNGTHIVDYEIADLINKDTVLIENQIINFVNGVGSLPVNISAFPVNAYDYNLKFITPSSNQFSCINFDFSAAIVPENIELGLVVDNECDASSMQVAVDAPQLPNGQYTVTYEVREVSNSDILLQNTIVFSGGQANYNVDIAGLDVGDYTVTLRSSQNDTHPCRTEFDFESVENFSIGGAPEGPVLNANQIFCLSDYAPNGPTLADIIIDVGENLTWYEDETSTAALDPATLLIDGEDYYVTSTSSSNNCQSSARVGVVVAVVSTGPVTTTESTQVFCSSDDPVVANLTATTSSGQLVWYDSETSGNALDPSTPLVNATYYAVENVSGCESSTRLQVNVIVVDPPVPILTGENLFCALESPTIQDLQDIVSTESDYEIVWYDTAEGNTILNLTEELQEGEDYYAAGLDPVTGCESKERLEIIVSLTDCNPEAHDFFIPGGFSPNSDGRNDLFYIPNIEFIYPDYTLEIFNRYGQSLFKGNKNKPAWDGTNNGAGESTSGVYFYILHYNKNNLGPKQGKLYLSK</sequence>
<organism evidence="2 3">
    <name type="scientific">Abyssalbus ytuae</name>
    <dbReference type="NCBI Taxonomy" id="2926907"/>
    <lineage>
        <taxon>Bacteria</taxon>
        <taxon>Pseudomonadati</taxon>
        <taxon>Bacteroidota</taxon>
        <taxon>Flavobacteriia</taxon>
        <taxon>Flavobacteriales</taxon>
        <taxon>Flavobacteriaceae</taxon>
        <taxon>Abyssalbus</taxon>
    </lineage>
</organism>
<dbReference type="NCBIfam" id="TIGR04131">
    <property type="entry name" value="Bac_Flav_CTERM"/>
    <property type="match status" value="1"/>
</dbReference>
<dbReference type="Pfam" id="PF19081">
    <property type="entry name" value="Ig_7"/>
    <property type="match status" value="1"/>
</dbReference>
<reference evidence="2" key="1">
    <citation type="submission" date="2022-03" db="EMBL/GenBank/DDBJ databases">
        <title>Description of Abyssus ytuae gen. nov., sp. nov., a novel member of the family Flavobacteriaceae isolated from the sediment of Mariana Trench.</title>
        <authorList>
            <person name="Zhang J."/>
            <person name="Xu X."/>
        </authorList>
    </citation>
    <scope>NUCLEOTIDE SEQUENCE</scope>
    <source>
        <strain evidence="2">MT3330</strain>
    </source>
</reference>
<dbReference type="Proteomes" id="UP000831290">
    <property type="component" value="Chromosome"/>
</dbReference>
<feature type="domain" description="Ig-like" evidence="1">
    <location>
        <begin position="690"/>
        <end position="762"/>
    </location>
</feature>
<evidence type="ECO:0000259" key="1">
    <source>
        <dbReference type="Pfam" id="PF19081"/>
    </source>
</evidence>
<accession>A0A9E7CSJ2</accession>
<dbReference type="RefSeq" id="WP_255841537.1">
    <property type="nucleotide sequence ID" value="NZ_CP094358.1"/>
</dbReference>
<dbReference type="AlphaFoldDB" id="A0A9E7CSJ2"/>
<proteinExistence type="predicted"/>
<dbReference type="InterPro" id="IPR044023">
    <property type="entry name" value="Ig_7"/>
</dbReference>
<name>A0A9E7CSJ2_9FLAO</name>